<feature type="binding site" evidence="6">
    <location>
        <position position="179"/>
    </location>
    <ligand>
        <name>substrate</name>
    </ligand>
</feature>
<comment type="function">
    <text evidence="1 6">Removes the N-terminal methionine from nascent proteins. The N-terminal methionine is often cleaved when the second residue in the primary sequence is small and uncharged (Met-Ala-, Cys, Gly, Pro, Ser, Thr, or Val). Requires deformylation of the N(alpha)-formylated initiator methionine before it can be hydrolyzed.</text>
</comment>
<dbReference type="SUPFAM" id="SSF55920">
    <property type="entry name" value="Creatinase/aminopeptidase"/>
    <property type="match status" value="1"/>
</dbReference>
<dbReference type="EC" id="3.4.11.18" evidence="6 7"/>
<dbReference type="InterPro" id="IPR000994">
    <property type="entry name" value="Pept_M24"/>
</dbReference>
<keyword evidence="5 6" id="KW-0378">Hydrolase</keyword>
<comment type="similarity">
    <text evidence="6">Belongs to the peptidase M24A family. Methionine aminopeptidase type 1 subfamily.</text>
</comment>
<name>A0A2M7XG38_9BACT</name>
<keyword evidence="3 6" id="KW-0645">Protease</keyword>
<dbReference type="PANTHER" id="PTHR43330">
    <property type="entry name" value="METHIONINE AMINOPEPTIDASE"/>
    <property type="match status" value="1"/>
</dbReference>
<dbReference type="PRINTS" id="PR00599">
    <property type="entry name" value="MAPEPTIDASE"/>
</dbReference>
<evidence type="ECO:0000256" key="6">
    <source>
        <dbReference type="HAMAP-Rule" id="MF_01974"/>
    </source>
</evidence>
<feature type="binding site" evidence="6">
    <location>
        <position position="206"/>
    </location>
    <ligand>
        <name>a divalent metal cation</name>
        <dbReference type="ChEBI" id="CHEBI:60240"/>
        <label>2</label>
        <note>catalytic</note>
    </ligand>
</feature>
<dbReference type="CDD" id="cd01086">
    <property type="entry name" value="MetAP1"/>
    <property type="match status" value="1"/>
</dbReference>
<dbReference type="GO" id="GO:0006508">
    <property type="term" value="P:proteolysis"/>
    <property type="evidence" value="ECO:0007669"/>
    <property type="project" value="UniProtKB-KW"/>
</dbReference>
<dbReference type="GO" id="GO:0070006">
    <property type="term" value="F:metalloaminopeptidase activity"/>
    <property type="evidence" value="ECO:0007669"/>
    <property type="project" value="UniProtKB-UniRule"/>
</dbReference>
<comment type="caution">
    <text evidence="9">The sequence shown here is derived from an EMBL/GenBank/DDBJ whole genome shotgun (WGS) entry which is preliminary data.</text>
</comment>
<dbReference type="EMBL" id="PFWT01000007">
    <property type="protein sequence ID" value="PJA46822.1"/>
    <property type="molecule type" value="Genomic_DNA"/>
</dbReference>
<gene>
    <name evidence="6 9" type="primary">map</name>
    <name evidence="9" type="ORF">CO173_01200</name>
</gene>
<dbReference type="Proteomes" id="UP000231263">
    <property type="component" value="Unassembled WGS sequence"/>
</dbReference>
<feature type="domain" description="Peptidase M24" evidence="8">
    <location>
        <begin position="12"/>
        <end position="244"/>
    </location>
</feature>
<evidence type="ECO:0000256" key="1">
    <source>
        <dbReference type="ARBA" id="ARBA00002521"/>
    </source>
</evidence>
<dbReference type="InterPro" id="IPR002467">
    <property type="entry name" value="Pept_M24A_MAP1"/>
</dbReference>
<reference evidence="10" key="1">
    <citation type="submission" date="2017-09" db="EMBL/GenBank/DDBJ databases">
        <title>Depth-based differentiation of microbial function through sediment-hosted aquifers and enrichment of novel symbionts in the deep terrestrial subsurface.</title>
        <authorList>
            <person name="Probst A.J."/>
            <person name="Ladd B."/>
            <person name="Jarett J.K."/>
            <person name="Geller-Mcgrath D.E."/>
            <person name="Sieber C.M.K."/>
            <person name="Emerson J.B."/>
            <person name="Anantharaman K."/>
            <person name="Thomas B.C."/>
            <person name="Malmstrom R."/>
            <person name="Stieglmeier M."/>
            <person name="Klingl A."/>
            <person name="Woyke T."/>
            <person name="Ryan C.M."/>
            <person name="Banfield J.F."/>
        </authorList>
    </citation>
    <scope>NUCLEOTIDE SEQUENCE [LARGE SCALE GENOMIC DNA]</scope>
</reference>
<keyword evidence="2 6" id="KW-0031">Aminopeptidase</keyword>
<dbReference type="GO" id="GO:0005829">
    <property type="term" value="C:cytosol"/>
    <property type="evidence" value="ECO:0007669"/>
    <property type="project" value="TreeGrafter"/>
</dbReference>
<dbReference type="InterPro" id="IPR001714">
    <property type="entry name" value="Pept_M24_MAP"/>
</dbReference>
<feature type="binding site" evidence="6">
    <location>
        <position position="109"/>
    </location>
    <ligand>
        <name>a divalent metal cation</name>
        <dbReference type="ChEBI" id="CHEBI:60240"/>
        <label>1</label>
    </ligand>
</feature>
<evidence type="ECO:0000259" key="8">
    <source>
        <dbReference type="Pfam" id="PF00557"/>
    </source>
</evidence>
<protein>
    <recommendedName>
        <fullName evidence="6 7">Methionine aminopeptidase</fullName>
        <shortName evidence="6">MAP</shortName>
        <shortName evidence="6">MetAP</shortName>
        <ecNumber evidence="6 7">3.4.11.18</ecNumber>
    </recommendedName>
    <alternativeName>
        <fullName evidence="6">Peptidase M</fullName>
    </alternativeName>
</protein>
<dbReference type="InterPro" id="IPR036005">
    <property type="entry name" value="Creatinase/aminopeptidase-like"/>
</dbReference>
<feature type="binding site" evidence="6">
    <location>
        <position position="237"/>
    </location>
    <ligand>
        <name>a divalent metal cation</name>
        <dbReference type="ChEBI" id="CHEBI:60240"/>
        <label>2</label>
        <note>catalytic</note>
    </ligand>
</feature>
<feature type="binding site" evidence="6">
    <location>
        <position position="98"/>
    </location>
    <ligand>
        <name>a divalent metal cation</name>
        <dbReference type="ChEBI" id="CHEBI:60240"/>
        <label>1</label>
    </ligand>
</feature>
<comment type="subunit">
    <text evidence="6">Monomer.</text>
</comment>
<proteinExistence type="inferred from homology"/>
<evidence type="ECO:0000256" key="4">
    <source>
        <dbReference type="ARBA" id="ARBA00022723"/>
    </source>
</evidence>
<dbReference type="Pfam" id="PF00557">
    <property type="entry name" value="Peptidase_M24"/>
    <property type="match status" value="1"/>
</dbReference>
<dbReference type="PANTHER" id="PTHR43330:SF27">
    <property type="entry name" value="METHIONINE AMINOPEPTIDASE"/>
    <property type="match status" value="1"/>
</dbReference>
<sequence length="258" mass="27565">MALIKTDDEIAKMREGGALLSKALQSAVDMAKPGVTMRELDAEAERVIRAGGGVPSFKGYGGADPFPSTLCISKNDEIVHGIGERDIVLEEGDIVGLDIGLWLHNLATDMAVTVPIGNISKERKALLRTTRDSLYAGLEVIKPGAFISDIGTAVESAVDTKKYGIIEALVGHGVGHAVHEYPHIPNYKTKQFPKVKIKKGMCLAIEPTVTTGSKEIATDEDGWTIVTEDGSDASHFEVTVAVTEAGYEILTPLPEVKI</sequence>
<dbReference type="AlphaFoldDB" id="A0A2M7XG38"/>
<accession>A0A2M7XG38</accession>
<feature type="binding site" evidence="6">
    <location>
        <position position="80"/>
    </location>
    <ligand>
        <name>substrate</name>
    </ligand>
</feature>
<evidence type="ECO:0000256" key="3">
    <source>
        <dbReference type="ARBA" id="ARBA00022670"/>
    </source>
</evidence>
<dbReference type="HAMAP" id="MF_01974">
    <property type="entry name" value="MetAP_1"/>
    <property type="match status" value="1"/>
</dbReference>
<feature type="binding site" evidence="6">
    <location>
        <position position="172"/>
    </location>
    <ligand>
        <name>a divalent metal cation</name>
        <dbReference type="ChEBI" id="CHEBI:60240"/>
        <label>2</label>
        <note>catalytic</note>
    </ligand>
</feature>
<dbReference type="Gene3D" id="3.90.230.10">
    <property type="entry name" value="Creatinase/methionine aminopeptidase superfamily"/>
    <property type="match status" value="1"/>
</dbReference>
<keyword evidence="4 6" id="KW-0479">Metal-binding</keyword>
<dbReference type="NCBIfam" id="TIGR00500">
    <property type="entry name" value="met_pdase_I"/>
    <property type="match status" value="1"/>
</dbReference>
<feature type="binding site" evidence="6">
    <location>
        <position position="237"/>
    </location>
    <ligand>
        <name>a divalent metal cation</name>
        <dbReference type="ChEBI" id="CHEBI:60240"/>
        <label>1</label>
    </ligand>
</feature>
<evidence type="ECO:0000256" key="2">
    <source>
        <dbReference type="ARBA" id="ARBA00022438"/>
    </source>
</evidence>
<comment type="cofactor">
    <cofactor evidence="6">
        <name>Co(2+)</name>
        <dbReference type="ChEBI" id="CHEBI:48828"/>
    </cofactor>
    <cofactor evidence="6">
        <name>Zn(2+)</name>
        <dbReference type="ChEBI" id="CHEBI:29105"/>
    </cofactor>
    <cofactor evidence="6">
        <name>Mn(2+)</name>
        <dbReference type="ChEBI" id="CHEBI:29035"/>
    </cofactor>
    <cofactor evidence="6">
        <name>Fe(2+)</name>
        <dbReference type="ChEBI" id="CHEBI:29033"/>
    </cofactor>
    <text evidence="6">Binds 2 divalent metal cations per subunit. Has a high-affinity and a low affinity metal-binding site. The true nature of the physiological cofactor is under debate. The enzyme is active with cobalt, zinc, manganese or divalent iron ions. Most likely, methionine aminopeptidases function as mononuclear Fe(2+)-metalloproteases under physiological conditions, and the catalytically relevant metal-binding site has been assigned to the histidine-containing high-affinity site.</text>
</comment>
<dbReference type="GO" id="GO:0046872">
    <property type="term" value="F:metal ion binding"/>
    <property type="evidence" value="ECO:0007669"/>
    <property type="project" value="UniProtKB-UniRule"/>
</dbReference>
<organism evidence="9 10">
    <name type="scientific">Candidatus Uhrbacteria bacterium CG_4_9_14_3_um_filter_41_35</name>
    <dbReference type="NCBI Taxonomy" id="1975034"/>
    <lineage>
        <taxon>Bacteria</taxon>
        <taxon>Candidatus Uhriibacteriota</taxon>
    </lineage>
</organism>
<evidence type="ECO:0000313" key="10">
    <source>
        <dbReference type="Proteomes" id="UP000231263"/>
    </source>
</evidence>
<feature type="binding site" evidence="6">
    <location>
        <position position="109"/>
    </location>
    <ligand>
        <name>a divalent metal cation</name>
        <dbReference type="ChEBI" id="CHEBI:60240"/>
        <label>2</label>
        <note>catalytic</note>
    </ligand>
</feature>
<dbReference type="GO" id="GO:0004239">
    <property type="term" value="F:initiator methionyl aminopeptidase activity"/>
    <property type="evidence" value="ECO:0007669"/>
    <property type="project" value="UniProtKB-UniRule"/>
</dbReference>
<comment type="catalytic activity">
    <reaction evidence="6 7">
        <text>Release of N-terminal amino acids, preferentially methionine, from peptides and arylamides.</text>
        <dbReference type="EC" id="3.4.11.18"/>
    </reaction>
</comment>
<evidence type="ECO:0000256" key="5">
    <source>
        <dbReference type="ARBA" id="ARBA00022801"/>
    </source>
</evidence>
<evidence type="ECO:0000256" key="7">
    <source>
        <dbReference type="RuleBase" id="RU003653"/>
    </source>
</evidence>
<evidence type="ECO:0000313" key="9">
    <source>
        <dbReference type="EMBL" id="PJA46822.1"/>
    </source>
</evidence>